<reference evidence="8" key="2">
    <citation type="submission" date="2016-01" db="EMBL/GenBank/DDBJ databases">
        <title>First complete genome sequence of a species in the genus Microterricola, an extremophilic cold active enzyme producing strain ERGS5:02 isolated from Sikkim Himalaya.</title>
        <authorList>
            <person name="Kumar R."/>
            <person name="Singh D."/>
            <person name="Swarnkar M.K."/>
        </authorList>
    </citation>
    <scope>NUCLEOTIDE SEQUENCE [LARGE SCALE GENOMIC DNA]</scope>
    <source>
        <strain evidence="8">ERGS5:02</strain>
    </source>
</reference>
<gene>
    <name evidence="7" type="ORF">AWU67_04125</name>
</gene>
<dbReference type="EMBL" id="CP014145">
    <property type="protein sequence ID" value="AMB58176.1"/>
    <property type="molecule type" value="Genomic_DNA"/>
</dbReference>
<name>A0A0Y0NAP3_9MICO</name>
<dbReference type="InterPro" id="IPR001789">
    <property type="entry name" value="Sig_transdc_resp-reg_receiver"/>
</dbReference>
<evidence type="ECO:0000259" key="6">
    <source>
        <dbReference type="PROSITE" id="PS50110"/>
    </source>
</evidence>
<evidence type="ECO:0000313" key="8">
    <source>
        <dbReference type="Proteomes" id="UP000058305"/>
    </source>
</evidence>
<dbReference type="PRINTS" id="PR00038">
    <property type="entry name" value="HTHLUXR"/>
</dbReference>
<dbReference type="SMART" id="SM00421">
    <property type="entry name" value="HTH_LUXR"/>
    <property type="match status" value="1"/>
</dbReference>
<comment type="caution">
    <text evidence="4">Lacks conserved residue(s) required for the propagation of feature annotation.</text>
</comment>
<dbReference type="GO" id="GO:0006355">
    <property type="term" value="P:regulation of DNA-templated transcription"/>
    <property type="evidence" value="ECO:0007669"/>
    <property type="project" value="InterPro"/>
</dbReference>
<proteinExistence type="predicted"/>
<feature type="domain" description="Response regulatory" evidence="6">
    <location>
        <begin position="1"/>
        <end position="67"/>
    </location>
</feature>
<feature type="domain" description="HTH luxR-type" evidence="5">
    <location>
        <begin position="94"/>
        <end position="159"/>
    </location>
</feature>
<dbReference type="PANTHER" id="PTHR43214:SF24">
    <property type="entry name" value="TRANSCRIPTIONAL REGULATORY PROTEIN NARL-RELATED"/>
    <property type="match status" value="1"/>
</dbReference>
<dbReference type="PROSITE" id="PS50110">
    <property type="entry name" value="RESPONSE_REGULATORY"/>
    <property type="match status" value="1"/>
</dbReference>
<sequence>MLDGITATERILAETRGRGDATAPRIIILTTHQREVAALRAITAGASGFLMKDATPEFLLAAIHAVHHGESVGAPNSTVALLKDVPYGVQRPANDSVIAPLSAREKEMFLLVARGLSNAEIAASAYISETTVKSHISSIFVKLDLVSRLQIVAFAYEHRLVR</sequence>
<dbReference type="CDD" id="cd06170">
    <property type="entry name" value="LuxR_C_like"/>
    <property type="match status" value="1"/>
</dbReference>
<dbReference type="AlphaFoldDB" id="A0A0Y0NAP3"/>
<evidence type="ECO:0000256" key="2">
    <source>
        <dbReference type="ARBA" id="ARBA00023125"/>
    </source>
</evidence>
<accession>A0A0Y0NAP3</accession>
<dbReference type="GO" id="GO:0003677">
    <property type="term" value="F:DNA binding"/>
    <property type="evidence" value="ECO:0007669"/>
    <property type="project" value="UniProtKB-KW"/>
</dbReference>
<dbReference type="PANTHER" id="PTHR43214">
    <property type="entry name" value="TWO-COMPONENT RESPONSE REGULATOR"/>
    <property type="match status" value="1"/>
</dbReference>
<evidence type="ECO:0000259" key="5">
    <source>
        <dbReference type="PROSITE" id="PS50043"/>
    </source>
</evidence>
<dbReference type="SUPFAM" id="SSF52172">
    <property type="entry name" value="CheY-like"/>
    <property type="match status" value="1"/>
</dbReference>
<keyword evidence="1" id="KW-0805">Transcription regulation</keyword>
<evidence type="ECO:0000256" key="1">
    <source>
        <dbReference type="ARBA" id="ARBA00023015"/>
    </source>
</evidence>
<dbReference type="InterPro" id="IPR011006">
    <property type="entry name" value="CheY-like_superfamily"/>
</dbReference>
<dbReference type="SUPFAM" id="SSF46894">
    <property type="entry name" value="C-terminal effector domain of the bipartite response regulators"/>
    <property type="match status" value="1"/>
</dbReference>
<dbReference type="Pfam" id="PF00196">
    <property type="entry name" value="GerE"/>
    <property type="match status" value="1"/>
</dbReference>
<dbReference type="Proteomes" id="UP000058305">
    <property type="component" value="Chromosome"/>
</dbReference>
<dbReference type="KEGG" id="mvd:AWU67_04125"/>
<keyword evidence="2" id="KW-0238">DNA-binding</keyword>
<reference evidence="7 8" key="1">
    <citation type="journal article" date="2016" name="J. Biotechnol.">
        <title>First complete genome sequence of a species in the genus Microterricola, an extremophilic cold active enzyme producing bacterial strain ERGS5:02 isolated from Sikkim Himalaya.</title>
        <authorList>
            <person name="Himanshu"/>
            <person name="Swarnkar M.K."/>
            <person name="Singh D."/>
            <person name="Kumar R."/>
        </authorList>
    </citation>
    <scope>NUCLEOTIDE SEQUENCE [LARGE SCALE GENOMIC DNA]</scope>
    <source>
        <strain evidence="7 8">ERGS5:02</strain>
    </source>
</reference>
<dbReference type="RefSeq" id="WP_067226871.1">
    <property type="nucleotide sequence ID" value="NZ_CP014145.1"/>
</dbReference>
<organism evidence="7 8">
    <name type="scientific">Microterricola viridarii</name>
    <dbReference type="NCBI Taxonomy" id="412690"/>
    <lineage>
        <taxon>Bacteria</taxon>
        <taxon>Bacillati</taxon>
        <taxon>Actinomycetota</taxon>
        <taxon>Actinomycetes</taxon>
        <taxon>Micrococcales</taxon>
        <taxon>Microbacteriaceae</taxon>
        <taxon>Microterricola</taxon>
    </lineage>
</organism>
<dbReference type="InterPro" id="IPR000792">
    <property type="entry name" value="Tscrpt_reg_LuxR_C"/>
</dbReference>
<protein>
    <recommendedName>
        <fullName evidence="9">DNA-binding response regulator, NarL/FixJ family, contains REC and HTH domains</fullName>
    </recommendedName>
</protein>
<evidence type="ECO:0000256" key="3">
    <source>
        <dbReference type="ARBA" id="ARBA00023163"/>
    </source>
</evidence>
<dbReference type="InterPro" id="IPR039420">
    <property type="entry name" value="WalR-like"/>
</dbReference>
<keyword evidence="3" id="KW-0804">Transcription</keyword>
<dbReference type="InterPro" id="IPR016032">
    <property type="entry name" value="Sig_transdc_resp-reg_C-effctor"/>
</dbReference>
<dbReference type="OrthoDB" id="9808843at2"/>
<keyword evidence="8" id="KW-1185">Reference proteome</keyword>
<dbReference type="GO" id="GO:0000160">
    <property type="term" value="P:phosphorelay signal transduction system"/>
    <property type="evidence" value="ECO:0007669"/>
    <property type="project" value="InterPro"/>
</dbReference>
<dbReference type="Gene3D" id="3.40.50.2300">
    <property type="match status" value="1"/>
</dbReference>
<dbReference type="PROSITE" id="PS50043">
    <property type="entry name" value="HTH_LUXR_2"/>
    <property type="match status" value="1"/>
</dbReference>
<evidence type="ECO:0000256" key="4">
    <source>
        <dbReference type="PROSITE-ProRule" id="PRU00169"/>
    </source>
</evidence>
<evidence type="ECO:0008006" key="9">
    <source>
        <dbReference type="Google" id="ProtNLM"/>
    </source>
</evidence>
<evidence type="ECO:0000313" key="7">
    <source>
        <dbReference type="EMBL" id="AMB58176.1"/>
    </source>
</evidence>